<feature type="transmembrane region" description="Helical" evidence="1">
    <location>
        <begin position="12"/>
        <end position="31"/>
    </location>
</feature>
<name>A0A0S8GBK5_UNCT6</name>
<reference evidence="2 3" key="1">
    <citation type="journal article" date="2015" name="Microbiome">
        <title>Genomic resolution of linkages in carbon, nitrogen, and sulfur cycling among widespread estuary sediment bacteria.</title>
        <authorList>
            <person name="Baker B.J."/>
            <person name="Lazar C.S."/>
            <person name="Teske A.P."/>
            <person name="Dick G.J."/>
        </authorList>
    </citation>
    <scope>NUCLEOTIDE SEQUENCE [LARGE SCALE GENOMIC DNA]</scope>
    <source>
        <strain evidence="2">SM23_40</strain>
    </source>
</reference>
<dbReference type="PATRIC" id="fig|1703774.3.peg.1876"/>
<organism evidence="2 3">
    <name type="scientific">candidate division TA06 bacterium SM23_40</name>
    <dbReference type="NCBI Taxonomy" id="1703774"/>
    <lineage>
        <taxon>Bacteria</taxon>
        <taxon>Bacteria division TA06</taxon>
    </lineage>
</organism>
<gene>
    <name evidence="2" type="ORF">AMJ82_05140</name>
</gene>
<dbReference type="Proteomes" id="UP000051717">
    <property type="component" value="Unassembled WGS sequence"/>
</dbReference>
<protein>
    <submittedName>
        <fullName evidence="2">Uncharacterized protein</fullName>
    </submittedName>
</protein>
<keyword evidence="1" id="KW-0472">Membrane</keyword>
<keyword evidence="1" id="KW-1133">Transmembrane helix</keyword>
<comment type="caution">
    <text evidence="2">The sequence shown here is derived from an EMBL/GenBank/DDBJ whole genome shotgun (WGS) entry which is preliminary data.</text>
</comment>
<sequence length="245" mass="26562">MSGVLNRLVLSGAGFGTIAIVLWMFVLFRVGREPARSHRGGPGSVFGSIILLLAALASSVASFGAYWLASSLSGYQPIDSARLVAIVECHPSIDPHFDMMLSYTPVTEEAVQERQTFGLKGDAWMVEGIVLEWHAWSRILGLRACHRTVRVAGQYGSDSLRTRGGSIADAAAKPETGTWSHELDEEHTSFWGLVRDLALWLPGGSAHHVRSAAIVSDWNATFGVYVTRSGYSVARIDEGFIAWSA</sequence>
<keyword evidence="1" id="KW-0812">Transmembrane</keyword>
<feature type="transmembrane region" description="Helical" evidence="1">
    <location>
        <begin position="43"/>
        <end position="69"/>
    </location>
</feature>
<proteinExistence type="predicted"/>
<dbReference type="EMBL" id="LJUI01000031">
    <property type="protein sequence ID" value="KPK69668.1"/>
    <property type="molecule type" value="Genomic_DNA"/>
</dbReference>
<accession>A0A0S8GBK5</accession>
<evidence type="ECO:0000313" key="2">
    <source>
        <dbReference type="EMBL" id="KPK69668.1"/>
    </source>
</evidence>
<evidence type="ECO:0000313" key="3">
    <source>
        <dbReference type="Proteomes" id="UP000051717"/>
    </source>
</evidence>
<dbReference type="AlphaFoldDB" id="A0A0S8GBK5"/>
<evidence type="ECO:0000256" key="1">
    <source>
        <dbReference type="SAM" id="Phobius"/>
    </source>
</evidence>